<dbReference type="EMBL" id="JBFOLJ010000010">
    <property type="protein sequence ID" value="KAL2501250.1"/>
    <property type="molecule type" value="Genomic_DNA"/>
</dbReference>
<reference evidence="3" key="1">
    <citation type="submission" date="2024-07" db="EMBL/GenBank/DDBJ databases">
        <title>Two chromosome-level genome assemblies of Korean endemic species Abeliophyllum distichum and Forsythia ovata (Oleaceae).</title>
        <authorList>
            <person name="Jang H."/>
        </authorList>
    </citation>
    <scope>NUCLEOTIDE SEQUENCE [LARGE SCALE GENOMIC DNA]</scope>
</reference>
<evidence type="ECO:0000256" key="1">
    <source>
        <dbReference type="SAM" id="MobiDB-lite"/>
    </source>
</evidence>
<sequence length="106" mass="12693">MVHFGFWKPKSIAHKEILEKLSIQIVKDIPQRENGHQILNMKAKSQPQEMGHTINHQILKHNNRRRRNHRDPMEKQTTISLRKRGGHYSLRERLQTMPTKENLTDR</sequence>
<accession>A0ABD1SKJ9</accession>
<proteinExistence type="predicted"/>
<evidence type="ECO:0000313" key="2">
    <source>
        <dbReference type="EMBL" id="KAL2501250.1"/>
    </source>
</evidence>
<gene>
    <name evidence="2" type="ORF">Fot_35098</name>
</gene>
<feature type="compositionally biased region" description="Basic residues" evidence="1">
    <location>
        <begin position="58"/>
        <end position="69"/>
    </location>
</feature>
<feature type="compositionally biased region" description="Polar residues" evidence="1">
    <location>
        <begin position="96"/>
        <end position="106"/>
    </location>
</feature>
<organism evidence="2 3">
    <name type="scientific">Forsythia ovata</name>
    <dbReference type="NCBI Taxonomy" id="205694"/>
    <lineage>
        <taxon>Eukaryota</taxon>
        <taxon>Viridiplantae</taxon>
        <taxon>Streptophyta</taxon>
        <taxon>Embryophyta</taxon>
        <taxon>Tracheophyta</taxon>
        <taxon>Spermatophyta</taxon>
        <taxon>Magnoliopsida</taxon>
        <taxon>eudicotyledons</taxon>
        <taxon>Gunneridae</taxon>
        <taxon>Pentapetalae</taxon>
        <taxon>asterids</taxon>
        <taxon>lamiids</taxon>
        <taxon>Lamiales</taxon>
        <taxon>Oleaceae</taxon>
        <taxon>Forsythieae</taxon>
        <taxon>Forsythia</taxon>
    </lineage>
</organism>
<comment type="caution">
    <text evidence="2">The sequence shown here is derived from an EMBL/GenBank/DDBJ whole genome shotgun (WGS) entry which is preliminary data.</text>
</comment>
<dbReference type="Proteomes" id="UP001604277">
    <property type="component" value="Unassembled WGS sequence"/>
</dbReference>
<evidence type="ECO:0000313" key="3">
    <source>
        <dbReference type="Proteomes" id="UP001604277"/>
    </source>
</evidence>
<keyword evidence="3" id="KW-1185">Reference proteome</keyword>
<name>A0ABD1SKJ9_9LAMI</name>
<protein>
    <submittedName>
        <fullName evidence="2">Uncharacterized protein</fullName>
    </submittedName>
</protein>
<dbReference type="AlphaFoldDB" id="A0ABD1SKJ9"/>
<feature type="region of interest" description="Disordered" evidence="1">
    <location>
        <begin position="58"/>
        <end position="106"/>
    </location>
</feature>